<dbReference type="Proteomes" id="UP001057452">
    <property type="component" value="Chromosome 10"/>
</dbReference>
<organism evidence="1 2">
    <name type="scientific">Chaenocephalus aceratus</name>
    <name type="common">Blackfin icefish</name>
    <name type="synonym">Chaenichthys aceratus</name>
    <dbReference type="NCBI Taxonomy" id="36190"/>
    <lineage>
        <taxon>Eukaryota</taxon>
        <taxon>Metazoa</taxon>
        <taxon>Chordata</taxon>
        <taxon>Craniata</taxon>
        <taxon>Vertebrata</taxon>
        <taxon>Euteleostomi</taxon>
        <taxon>Actinopterygii</taxon>
        <taxon>Neopterygii</taxon>
        <taxon>Teleostei</taxon>
        <taxon>Neoteleostei</taxon>
        <taxon>Acanthomorphata</taxon>
        <taxon>Eupercaria</taxon>
        <taxon>Perciformes</taxon>
        <taxon>Notothenioidei</taxon>
        <taxon>Channichthyidae</taxon>
        <taxon>Chaenocephalus</taxon>
    </lineage>
</organism>
<reference evidence="1" key="1">
    <citation type="submission" date="2022-05" db="EMBL/GenBank/DDBJ databases">
        <title>Chromosome-level genome of Chaenocephalus aceratus.</title>
        <authorList>
            <person name="Park H."/>
        </authorList>
    </citation>
    <scope>NUCLEOTIDE SEQUENCE</scope>
    <source>
        <strain evidence="1">KU_202001</strain>
    </source>
</reference>
<evidence type="ECO:0000313" key="2">
    <source>
        <dbReference type="Proteomes" id="UP001057452"/>
    </source>
</evidence>
<keyword evidence="2" id="KW-1185">Reference proteome</keyword>
<protein>
    <submittedName>
        <fullName evidence="1">Uncharacterized protein</fullName>
    </submittedName>
</protein>
<name>A0ACB9X1A0_CHAAC</name>
<accession>A0ACB9X1A0</accession>
<gene>
    <name evidence="1" type="ORF">KUCAC02_004766</name>
</gene>
<dbReference type="EMBL" id="CM043794">
    <property type="protein sequence ID" value="KAI4819521.1"/>
    <property type="molecule type" value="Genomic_DNA"/>
</dbReference>
<sequence>MKAAKEARKRRAVGAMSRTAGIPNGIGHSSTELLTQPRNSLVDSFSPWLCRRFGQKQTPCVKLTTCFCPEWSYLPGHFLYEVTSSQETSITQETESNSAQETEWLSLMVKIIPSPDWFVGVDSFNLCEGSQWKQEVTVDLQPYDAGTDSGFTFSSPNFPTIPQENITKITPEMPNHPANSFYYPRLKDLPPIASIKITRQRRSSDRQTPMSNHILPNSIIPRHFSEVVSATAHGYILLRPANAGVPCPEMEEQTTCVSQSLLDDNHNRIHLQASRWRPLFPHVLALCLRSAACLRGVRLIVAGLNGGQSRIVALAPRTITSRLRLIPGVPRSAAACTWCTGKRLFLLLDDGRSANGSEPEQAAWARDWLRGTVRAVSVIGLAAPEGGEATTTSPAAGLTVFVEFENVVQSCSWVQVYDKGVKALLVEDSIVWANRSDGTGTAGSPTSSAAWPALVFRSLVDRVGLGSVVPVEYFGNKNFEFLSDNTTFQRFEVDKDLRHPLLLEQPSLQAAVSSWRTDFELQEIFRKGSYTIQGRRVRVYQPEFEDYWASGLVSQHDPISHIMEITLDKGDETQMVDPRVIHVMLAEEENGRRRKDSDTMKGDSGRRRRTASEGEDDLNLKRFKGAGDTAADGQSCGDFNKTAVEGMGIWGGDSGERVSSTTKNGSSSERTFPQGRVSSPNTNSSLQMDQSNATPSRFPAHVKENGRPLSTQGAADSTTAVTHTPTPPPLKPAPSPFSTTSFPSLGQMPSLVPGAPAPKASSSPQTDREEASQSAYSKTAALVSPGPVTISWSHDSGPSVALSASVGFTPKAPTWGSQTEGSKTASGFRMPQTGPSQTNGAPSTTTASQDTPRPFGFGFGGAKNETQSKQDQNLFIQCMTQNSGSSPSLAAGQTQSKDTNYFTAVSESLSKEPPSLFKSTASTEGQKKHEQPKVPETHTAGNGVLNKSSSTFQGMASSAGGRGPGLSIGGLPAASGAQSTSKKSSNNGTSVGGLGLQSGFNTSDSHQNLFLQASKEPANPFLAYGDKTAHTSFAGLSGAESQTLGSASDSKPNLFTMAEPPKGILSSPFPALPAAASPSSSSSPVPTSSQRSQSEGTVAKEEQEVGEMPSSTSACPLFGSAGPGGIEDVPASFDQSTSQKFSLEDRGQSSKRDSGDSSCNSDLSDLSENEEGPEKGQIPGRPPLPVKDAAMMQKLSCYKLSIRINTKLSPAVGQSVLKDQSKVRRLKQSGESFLQDGSCINVAPHLHKCRECRLERYRKYRTTGEDSDDDDPNVSCRFFHFRRLAFTRKGILRVEGFLSPQQSDSMAMGLWLPAPAVQEGLDLDTSKYILANVGDQFCQLVMSEKEAMMMVEPHQKVAWKRAVRGVREMCDVCETTLFNIHWVCRNVALECVWTAIGSAGTGQGRCAKGQPHEPQNLMPTQIIPGTALYSIGDMVHSARGKWGIKANCPCTSRHTKSLVRPSAPNGIPQQSASSSSGVLAAASAFGTTPKSEGETSAVKTEPAQTAAPSDSGGGEHVGIISNSTSGTSSPCNHTQSTAKESRSAGEGNSSALHWLADLATQKAKDDTKDSGSLRSMMSQNSRPHFGLDSLSALSKPSASSPKLFNSLLLGSSMAQSKPEGSSLRDLLNSGPGKLPQGPGESGVPFPSVFTSAGSDKLKSSLPNFLDHIIASVVETKKAEGRRTGASEGGELGVLGGRKDGVMGLSVLEPHTSHSWLCDGRLLCLQDPSNSNNWKIFRECWKQGQDVDLVNCRNCAIISDVKVRDFWDGFEIISKRLQDTEGHPMVLKLKDWPPGEDFRDMMPTRFDDLMDNLPLPEYTKRDGRLNLAARLPNFFVRPDLGPKMYNAYGLTSSEDRKVGTTNLHLDVSDAVNVMVYVGIPQIEGDPGKEADINGRKEVMTTIEEGDVDEMTKRRVYEQQEKPGALWHIYAAKDAEKIRELLRKVGEEQGQENPSRPRPHSRPELVPGPGCSAARLYEEYSVQGWAIVQFLGRCRVYPAGAPHQVHTCTAVSRWQRTLCLLST</sequence>
<comment type="caution">
    <text evidence="1">The sequence shown here is derived from an EMBL/GenBank/DDBJ whole genome shotgun (WGS) entry which is preliminary data.</text>
</comment>
<proteinExistence type="predicted"/>
<evidence type="ECO:0000313" key="1">
    <source>
        <dbReference type="EMBL" id="KAI4819521.1"/>
    </source>
</evidence>